<dbReference type="SMART" id="SM00226">
    <property type="entry name" value="LMWPc"/>
    <property type="match status" value="1"/>
</dbReference>
<gene>
    <name evidence="7" type="primary">yfkJ_1</name>
    <name evidence="7" type="ORF">OPDIPICF_02176</name>
</gene>
<keyword evidence="3 7" id="KW-0378">Hydrolase</keyword>
<evidence type="ECO:0000313" key="7">
    <source>
        <dbReference type="EMBL" id="CAA0118810.1"/>
    </source>
</evidence>
<proteinExistence type="inferred from homology"/>
<evidence type="ECO:0000256" key="1">
    <source>
        <dbReference type="ARBA" id="ARBA00011063"/>
    </source>
</evidence>
<feature type="domain" description="Phosphotyrosine protein phosphatase I" evidence="6">
    <location>
        <begin position="7"/>
        <end position="157"/>
    </location>
</feature>
<dbReference type="EMBL" id="CACSIO010000034">
    <property type="protein sequence ID" value="CAA0118810.1"/>
    <property type="molecule type" value="Genomic_DNA"/>
</dbReference>
<evidence type="ECO:0000256" key="4">
    <source>
        <dbReference type="ARBA" id="ARBA00022912"/>
    </source>
</evidence>
<dbReference type="AlphaFoldDB" id="A0A5S9QJ27"/>
<feature type="active site" description="Nucleophile" evidence="5">
    <location>
        <position position="13"/>
    </location>
</feature>
<accession>A0A5S9QJ27</accession>
<dbReference type="Pfam" id="PF01451">
    <property type="entry name" value="LMWPc"/>
    <property type="match status" value="1"/>
</dbReference>
<evidence type="ECO:0000256" key="5">
    <source>
        <dbReference type="PIRSR" id="PIRSR617867-1"/>
    </source>
</evidence>
<dbReference type="PANTHER" id="PTHR11717:SF7">
    <property type="entry name" value="LOW MOLECULAR WEIGHT PHOSPHOTYROSINE PROTEIN PHOSPHATASE"/>
    <property type="match status" value="1"/>
</dbReference>
<dbReference type="OrthoDB" id="9784339at2"/>
<name>A0A5S9QJ27_9GAMM</name>
<feature type="active site" evidence="5">
    <location>
        <position position="19"/>
    </location>
</feature>
<sequence length="164" mass="18593">MQENKKIGVLFVCLGNICRSPSAQGIFQHRVNEAGLADYFDVDSCGTAPFNVGKSPDPRALTATEKFGYDITDQIARQIDEADYERFEYIIPMDRKNMMSLTAWQPKGYAGEIELFMKYHPNNCGMTQIPDPYHEGAEKFFPIIETIEQASEGLLSYIREKHGI</sequence>
<dbReference type="SUPFAM" id="SSF52788">
    <property type="entry name" value="Phosphotyrosine protein phosphatases I"/>
    <property type="match status" value="1"/>
</dbReference>
<dbReference type="Gene3D" id="3.40.50.2300">
    <property type="match status" value="1"/>
</dbReference>
<evidence type="ECO:0000313" key="8">
    <source>
        <dbReference type="Proteomes" id="UP000441399"/>
    </source>
</evidence>
<dbReference type="InterPro" id="IPR017867">
    <property type="entry name" value="Tyr_phospatase_low_mol_wt"/>
</dbReference>
<dbReference type="Proteomes" id="UP000441399">
    <property type="component" value="Unassembled WGS sequence"/>
</dbReference>
<dbReference type="InterPro" id="IPR050438">
    <property type="entry name" value="LMW_PTPase"/>
</dbReference>
<evidence type="ECO:0000256" key="3">
    <source>
        <dbReference type="ARBA" id="ARBA00022801"/>
    </source>
</evidence>
<dbReference type="InterPro" id="IPR036196">
    <property type="entry name" value="Ptyr_pPase_sf"/>
</dbReference>
<evidence type="ECO:0000259" key="6">
    <source>
        <dbReference type="SMART" id="SM00226"/>
    </source>
</evidence>
<reference evidence="7 8" key="1">
    <citation type="submission" date="2019-11" db="EMBL/GenBank/DDBJ databases">
        <authorList>
            <person name="Holert J."/>
        </authorList>
    </citation>
    <scope>NUCLEOTIDE SEQUENCE [LARGE SCALE GENOMIC DNA]</scope>
    <source>
        <strain evidence="7">SB11_3</strain>
    </source>
</reference>
<feature type="active site" description="Proton donor" evidence="5">
    <location>
        <position position="131"/>
    </location>
</feature>
<keyword evidence="8" id="KW-1185">Reference proteome</keyword>
<dbReference type="EC" id="3.1.3.48" evidence="2"/>
<dbReference type="PRINTS" id="PR00719">
    <property type="entry name" value="LMWPTPASE"/>
</dbReference>
<dbReference type="GO" id="GO:0004725">
    <property type="term" value="F:protein tyrosine phosphatase activity"/>
    <property type="evidence" value="ECO:0007669"/>
    <property type="project" value="UniProtKB-EC"/>
</dbReference>
<dbReference type="InterPro" id="IPR023485">
    <property type="entry name" value="Ptyr_pPase"/>
</dbReference>
<protein>
    <recommendedName>
        <fullName evidence="2">protein-tyrosine-phosphatase</fullName>
        <ecNumber evidence="2">3.1.3.48</ecNumber>
    </recommendedName>
</protein>
<evidence type="ECO:0000256" key="2">
    <source>
        <dbReference type="ARBA" id="ARBA00013064"/>
    </source>
</evidence>
<keyword evidence="4" id="KW-0904">Protein phosphatase</keyword>
<dbReference type="CDD" id="cd16343">
    <property type="entry name" value="LMWPTP"/>
    <property type="match status" value="1"/>
</dbReference>
<comment type="similarity">
    <text evidence="1">Belongs to the low molecular weight phosphotyrosine protein phosphatase family.</text>
</comment>
<organism evidence="7 8">
    <name type="scientific">BD1-7 clade bacterium</name>
    <dbReference type="NCBI Taxonomy" id="2029982"/>
    <lineage>
        <taxon>Bacteria</taxon>
        <taxon>Pseudomonadati</taxon>
        <taxon>Pseudomonadota</taxon>
        <taxon>Gammaproteobacteria</taxon>
        <taxon>Cellvibrionales</taxon>
        <taxon>Spongiibacteraceae</taxon>
        <taxon>BD1-7 clade</taxon>
    </lineage>
</organism>
<dbReference type="PANTHER" id="PTHR11717">
    <property type="entry name" value="LOW MOLECULAR WEIGHT PROTEIN TYROSINE PHOSPHATASE"/>
    <property type="match status" value="1"/>
</dbReference>